<dbReference type="SUPFAM" id="SSF54534">
    <property type="entry name" value="FKBP-like"/>
    <property type="match status" value="1"/>
</dbReference>
<feature type="domain" description="Transcription elongation factor GreA/GreB C-terminal" evidence="1">
    <location>
        <begin position="54"/>
        <end position="125"/>
    </location>
</feature>
<dbReference type="Gene3D" id="3.10.50.30">
    <property type="entry name" value="Transcription elongation factor, GreA/GreB, C-terminal domain"/>
    <property type="match status" value="1"/>
</dbReference>
<dbReference type="GO" id="GO:0006354">
    <property type="term" value="P:DNA-templated transcription elongation"/>
    <property type="evidence" value="ECO:0007669"/>
    <property type="project" value="TreeGrafter"/>
</dbReference>
<protein>
    <submittedName>
        <fullName evidence="3">Nucleoside diphosphate kinase regulator</fullName>
    </submittedName>
</protein>
<evidence type="ECO:0000313" key="3">
    <source>
        <dbReference type="EMBL" id="KPB01595.1"/>
    </source>
</evidence>
<keyword evidence="3" id="KW-0418">Kinase</keyword>
<dbReference type="Pfam" id="PF14760">
    <property type="entry name" value="Rnk_N"/>
    <property type="match status" value="1"/>
</dbReference>
<dbReference type="PANTHER" id="PTHR30437:SF5">
    <property type="entry name" value="REGULATOR OF NUCLEOSIDE DIPHOSPHATE KINASE"/>
    <property type="match status" value="1"/>
</dbReference>
<dbReference type="PANTHER" id="PTHR30437">
    <property type="entry name" value="TRANSCRIPTION ELONGATION FACTOR GREA"/>
    <property type="match status" value="1"/>
</dbReference>
<dbReference type="PATRIC" id="fig|1514904.3.peg.461"/>
<dbReference type="GO" id="GO:0070063">
    <property type="term" value="F:RNA polymerase binding"/>
    <property type="evidence" value="ECO:0007669"/>
    <property type="project" value="InterPro"/>
</dbReference>
<comment type="caution">
    <text evidence="3">The sequence shown here is derived from an EMBL/GenBank/DDBJ whole genome shotgun (WGS) entry which is preliminary data.</text>
</comment>
<dbReference type="RefSeq" id="WP_053998904.1">
    <property type="nucleotide sequence ID" value="NZ_JXMU01000010.1"/>
</dbReference>
<dbReference type="Pfam" id="PF01272">
    <property type="entry name" value="GreA_GreB"/>
    <property type="match status" value="1"/>
</dbReference>
<dbReference type="GO" id="GO:0003677">
    <property type="term" value="F:DNA binding"/>
    <property type="evidence" value="ECO:0007669"/>
    <property type="project" value="InterPro"/>
</dbReference>
<dbReference type="Proteomes" id="UP000038011">
    <property type="component" value="Unassembled WGS sequence"/>
</dbReference>
<name>A0A0N0E7V0_9HYPH</name>
<dbReference type="STRING" id="1514904.SU32_08220"/>
<keyword evidence="3" id="KW-0808">Transferase</keyword>
<dbReference type="NCBIfam" id="NF004396">
    <property type="entry name" value="PRK05753.1"/>
    <property type="match status" value="1"/>
</dbReference>
<accession>A0A0N0E7V0</accession>
<dbReference type="OrthoDB" id="192847at2"/>
<reference evidence="3 4" key="1">
    <citation type="submission" date="2015-01" db="EMBL/GenBank/DDBJ databases">
        <title>Ahrensia donghaiensis sp. nov., a novel dimethylsulphoniopropionate-cleavage bacterium isolated from seawater and emended descriptions of the genus Ahrensia and Ahrensia kielensis.</title>
        <authorList>
            <person name="Liu J."/>
        </authorList>
    </citation>
    <scope>NUCLEOTIDE SEQUENCE [LARGE SCALE GENOMIC DNA]</scope>
    <source>
        <strain evidence="3 4">LZD062</strain>
    </source>
</reference>
<feature type="domain" description="Regulator of nucleoside diphosphate kinase N-terminal" evidence="2">
    <location>
        <begin position="6"/>
        <end position="45"/>
    </location>
</feature>
<proteinExistence type="predicted"/>
<dbReference type="GO" id="GO:0016301">
    <property type="term" value="F:kinase activity"/>
    <property type="evidence" value="ECO:0007669"/>
    <property type="project" value="UniProtKB-KW"/>
</dbReference>
<dbReference type="InterPro" id="IPR036953">
    <property type="entry name" value="GreA/GreB_C_sf"/>
</dbReference>
<sequence>MTSSSPRIIIGETDFTRLTNLAEATARSNSAVADFLMSELDRATVKPDHLVKPTTVKMGSTLTYETDHGEHRTVTLVFPVDADISRGRISILTPIGAALIGLRVGQSINWTAPNGEKHKLTIISANAEQEAFDRAAQ</sequence>
<dbReference type="GO" id="GO:0032784">
    <property type="term" value="P:regulation of DNA-templated transcription elongation"/>
    <property type="evidence" value="ECO:0007669"/>
    <property type="project" value="InterPro"/>
</dbReference>
<dbReference type="InterPro" id="IPR029462">
    <property type="entry name" value="Rnk_N"/>
</dbReference>
<dbReference type="Gene3D" id="1.10.286.20">
    <property type="match status" value="1"/>
</dbReference>
<organism evidence="3 4">
    <name type="scientific">Ahrensia marina</name>
    <dbReference type="NCBI Taxonomy" id="1514904"/>
    <lineage>
        <taxon>Bacteria</taxon>
        <taxon>Pseudomonadati</taxon>
        <taxon>Pseudomonadota</taxon>
        <taxon>Alphaproteobacteria</taxon>
        <taxon>Hyphomicrobiales</taxon>
        <taxon>Ahrensiaceae</taxon>
        <taxon>Ahrensia</taxon>
    </lineage>
</organism>
<gene>
    <name evidence="3" type="ORF">SU32_08220</name>
</gene>
<dbReference type="EMBL" id="JXMU01000010">
    <property type="protein sequence ID" value="KPB01595.1"/>
    <property type="molecule type" value="Genomic_DNA"/>
</dbReference>
<evidence type="ECO:0000313" key="4">
    <source>
        <dbReference type="Proteomes" id="UP000038011"/>
    </source>
</evidence>
<dbReference type="InterPro" id="IPR023459">
    <property type="entry name" value="Tscrpt_elong_fac_GreA/B_fam"/>
</dbReference>
<evidence type="ECO:0000259" key="1">
    <source>
        <dbReference type="Pfam" id="PF01272"/>
    </source>
</evidence>
<evidence type="ECO:0000259" key="2">
    <source>
        <dbReference type="Pfam" id="PF14760"/>
    </source>
</evidence>
<keyword evidence="4" id="KW-1185">Reference proteome</keyword>
<dbReference type="InterPro" id="IPR001437">
    <property type="entry name" value="Tscrpt_elong_fac_GreA/B_C"/>
</dbReference>
<dbReference type="AlphaFoldDB" id="A0A0N0E7V0"/>